<reference evidence="2 3" key="1">
    <citation type="submission" date="2019-02" db="EMBL/GenBank/DDBJ databases">
        <title>Pedobacter sp. RP-1-13 sp. nov., isolated from Arctic soil.</title>
        <authorList>
            <person name="Dahal R.H."/>
        </authorList>
    </citation>
    <scope>NUCLEOTIDE SEQUENCE [LARGE SCALE GENOMIC DNA]</scope>
    <source>
        <strain evidence="2 3">RP-1-13</strain>
    </source>
</reference>
<dbReference type="InterPro" id="IPR018707">
    <property type="entry name" value="LpxR"/>
</dbReference>
<organism evidence="2 3">
    <name type="scientific">Pedobacter frigiditerrae</name>
    <dbReference type="NCBI Taxonomy" id="2530452"/>
    <lineage>
        <taxon>Bacteria</taxon>
        <taxon>Pseudomonadati</taxon>
        <taxon>Bacteroidota</taxon>
        <taxon>Sphingobacteriia</taxon>
        <taxon>Sphingobacteriales</taxon>
        <taxon>Sphingobacteriaceae</taxon>
        <taxon>Pedobacter</taxon>
    </lineage>
</organism>
<proteinExistence type="predicted"/>
<feature type="signal peptide" evidence="1">
    <location>
        <begin position="1"/>
        <end position="21"/>
    </location>
</feature>
<name>A0A4R0MRD6_9SPHI</name>
<accession>A0A4R0MRD6</accession>
<protein>
    <submittedName>
        <fullName evidence="2">Lipid A deacylase LpxR family protein</fullName>
    </submittedName>
</protein>
<dbReference type="Proteomes" id="UP000292884">
    <property type="component" value="Unassembled WGS sequence"/>
</dbReference>
<sequence length="316" mass="35684">MLNRLTLSILLLFAINVCSFAQEQKNEFGFKSDNDAYLFYGQDRYYTNGLFIYFRHATDQKKLGEKLEKLTYEISVGQKMYNPISGYSPNPANQDRPFAGYLYAAGNVNLFYKKESILKAGLEIGTIGPDALGKEAQQLLHDIVGFYTIDGWQYQIKNELAINLSAQYTQLLHRTAKKDVDFSFEGYANVGTTYSGAGAGILLRAGNINQLFNSAATNSVISNNSKTEKLVKKEIFFYAKPQINFVAYDATIKGSMFNDDSPVTFDAKPLVFAQQLGFNYSTPRFTFDYSILFKSKEVKSVAKAHQYGTIAMYYRF</sequence>
<comment type="caution">
    <text evidence="2">The sequence shown here is derived from an EMBL/GenBank/DDBJ whole genome shotgun (WGS) entry which is preliminary data.</text>
</comment>
<dbReference type="RefSeq" id="WP_131554496.1">
    <property type="nucleotide sequence ID" value="NZ_SJSK01000004.1"/>
</dbReference>
<evidence type="ECO:0000313" key="3">
    <source>
        <dbReference type="Proteomes" id="UP000292884"/>
    </source>
</evidence>
<dbReference type="Gene3D" id="2.40.128.140">
    <property type="entry name" value="Outer membrane protein"/>
    <property type="match status" value="1"/>
</dbReference>
<evidence type="ECO:0000256" key="1">
    <source>
        <dbReference type="SAM" id="SignalP"/>
    </source>
</evidence>
<dbReference type="EMBL" id="SJSK01000004">
    <property type="protein sequence ID" value="TCC89509.1"/>
    <property type="molecule type" value="Genomic_DNA"/>
</dbReference>
<gene>
    <name evidence="2" type="ORF">EZ428_17615</name>
</gene>
<feature type="chain" id="PRO_5020867230" evidence="1">
    <location>
        <begin position="22"/>
        <end position="316"/>
    </location>
</feature>
<evidence type="ECO:0000313" key="2">
    <source>
        <dbReference type="EMBL" id="TCC89509.1"/>
    </source>
</evidence>
<dbReference type="OrthoDB" id="622552at2"/>
<keyword evidence="1" id="KW-0732">Signal</keyword>
<dbReference type="InterPro" id="IPR037107">
    <property type="entry name" value="Put_OMP_sf"/>
</dbReference>
<dbReference type="Pfam" id="PF09982">
    <property type="entry name" value="LpxR"/>
    <property type="match status" value="1"/>
</dbReference>
<dbReference type="AlphaFoldDB" id="A0A4R0MRD6"/>
<keyword evidence="3" id="KW-1185">Reference proteome</keyword>